<dbReference type="KEGG" id="vgo:GJW-30_1_02413"/>
<feature type="transmembrane region" description="Helical" evidence="1">
    <location>
        <begin position="7"/>
        <end position="27"/>
    </location>
</feature>
<keyword evidence="3" id="KW-1185">Reference proteome</keyword>
<name>A0A0S3PV88_9BRAD</name>
<evidence type="ECO:0000313" key="3">
    <source>
        <dbReference type="Proteomes" id="UP000236884"/>
    </source>
</evidence>
<keyword evidence="1" id="KW-0472">Membrane</keyword>
<evidence type="ECO:0000313" key="2">
    <source>
        <dbReference type="EMBL" id="BAT59878.1"/>
    </source>
</evidence>
<dbReference type="Proteomes" id="UP000236884">
    <property type="component" value="Chromosome"/>
</dbReference>
<feature type="transmembrane region" description="Helical" evidence="1">
    <location>
        <begin position="116"/>
        <end position="134"/>
    </location>
</feature>
<keyword evidence="1" id="KW-1133">Transmembrane helix</keyword>
<dbReference type="InterPro" id="IPR045466">
    <property type="entry name" value="DUF6498"/>
</dbReference>
<feature type="transmembrane region" description="Helical" evidence="1">
    <location>
        <begin position="33"/>
        <end position="53"/>
    </location>
</feature>
<keyword evidence="1" id="KW-0812">Transmembrane</keyword>
<feature type="transmembrane region" description="Helical" evidence="1">
    <location>
        <begin position="73"/>
        <end position="96"/>
    </location>
</feature>
<dbReference type="RefSeq" id="WP_096355621.1">
    <property type="nucleotide sequence ID" value="NZ_AP014946.1"/>
</dbReference>
<dbReference type="OrthoDB" id="278054at2"/>
<dbReference type="AlphaFoldDB" id="A0A0S3PV88"/>
<organism evidence="2 3">
    <name type="scientific">Variibacter gotjawalensis</name>
    <dbReference type="NCBI Taxonomy" id="1333996"/>
    <lineage>
        <taxon>Bacteria</taxon>
        <taxon>Pseudomonadati</taxon>
        <taxon>Pseudomonadota</taxon>
        <taxon>Alphaproteobacteria</taxon>
        <taxon>Hyphomicrobiales</taxon>
        <taxon>Nitrobacteraceae</taxon>
        <taxon>Variibacter</taxon>
    </lineage>
</organism>
<sequence length="217" mass="24245">MTWRLLRALPFAAYNLVPLYGLMYWGWDAFQLLLLYWCETLILAFWTLIRIRFLPVQYLGTIEINGKKTAGTYWNMISFFALHAGAFIFAHLAVLFSLFPRNRPASVEWSVLPDGGWIALLIAFVSGGFIALTGDYRPAFVDRIAASFNTQMRPPPPPPKDNDAVGGLVMGLYARIVLTQCALIFGAWLSTEGATAPLIIIIVVKTLFDLLARVARA</sequence>
<reference evidence="2 3" key="1">
    <citation type="submission" date="2015-08" db="EMBL/GenBank/DDBJ databases">
        <title>Investigation of the bacterial diversity of lava forest soil.</title>
        <authorList>
            <person name="Lee J.S."/>
        </authorList>
    </citation>
    <scope>NUCLEOTIDE SEQUENCE [LARGE SCALE GENOMIC DNA]</scope>
    <source>
        <strain evidence="2 3">GJW-30</strain>
    </source>
</reference>
<gene>
    <name evidence="2" type="ORF">GJW-30_1_02413</name>
</gene>
<protein>
    <submittedName>
        <fullName evidence="2">Uncharacterized protein</fullName>
    </submittedName>
</protein>
<dbReference type="Pfam" id="PF20108">
    <property type="entry name" value="DUF6498"/>
    <property type="match status" value="1"/>
</dbReference>
<proteinExistence type="predicted"/>
<accession>A0A0S3PV88</accession>
<evidence type="ECO:0000256" key="1">
    <source>
        <dbReference type="SAM" id="Phobius"/>
    </source>
</evidence>
<dbReference type="EMBL" id="AP014946">
    <property type="protein sequence ID" value="BAT59878.1"/>
    <property type="molecule type" value="Genomic_DNA"/>
</dbReference>